<name>A0A0E9Y0V2_ANGAN</name>
<reference evidence="1" key="1">
    <citation type="submission" date="2014-11" db="EMBL/GenBank/DDBJ databases">
        <authorList>
            <person name="Amaro Gonzalez C."/>
        </authorList>
    </citation>
    <scope>NUCLEOTIDE SEQUENCE</scope>
</reference>
<evidence type="ECO:0000313" key="1">
    <source>
        <dbReference type="EMBL" id="JAI07579.1"/>
    </source>
</evidence>
<protein>
    <submittedName>
        <fullName evidence="1">Uncharacterized protein</fullName>
    </submittedName>
</protein>
<reference evidence="1" key="2">
    <citation type="journal article" date="2015" name="Fish Shellfish Immunol.">
        <title>Early steps in the European eel (Anguilla anguilla)-Vibrio vulnificus interaction in the gills: Role of the RtxA13 toxin.</title>
        <authorList>
            <person name="Callol A."/>
            <person name="Pajuelo D."/>
            <person name="Ebbesson L."/>
            <person name="Teles M."/>
            <person name="MacKenzie S."/>
            <person name="Amaro C."/>
        </authorList>
    </citation>
    <scope>NUCLEOTIDE SEQUENCE</scope>
</reference>
<dbReference type="EMBL" id="GBXM01000999">
    <property type="protein sequence ID" value="JAI07579.1"/>
    <property type="molecule type" value="Transcribed_RNA"/>
</dbReference>
<proteinExistence type="predicted"/>
<accession>A0A0E9Y0V2</accession>
<dbReference type="AlphaFoldDB" id="A0A0E9Y0V2"/>
<organism evidence="1">
    <name type="scientific">Anguilla anguilla</name>
    <name type="common">European freshwater eel</name>
    <name type="synonym">Muraena anguilla</name>
    <dbReference type="NCBI Taxonomy" id="7936"/>
    <lineage>
        <taxon>Eukaryota</taxon>
        <taxon>Metazoa</taxon>
        <taxon>Chordata</taxon>
        <taxon>Craniata</taxon>
        <taxon>Vertebrata</taxon>
        <taxon>Euteleostomi</taxon>
        <taxon>Actinopterygii</taxon>
        <taxon>Neopterygii</taxon>
        <taxon>Teleostei</taxon>
        <taxon>Anguilliformes</taxon>
        <taxon>Anguillidae</taxon>
        <taxon>Anguilla</taxon>
    </lineage>
</organism>
<sequence>MSHGPGEVCWLENSHRYSASSESDLLGWNRR</sequence>